<dbReference type="EMBL" id="CP001338">
    <property type="protein sequence ID" value="ACL16897.1"/>
    <property type="molecule type" value="Genomic_DNA"/>
</dbReference>
<name>B8GIT4_METPE</name>
<dbReference type="GO" id="GO:0046872">
    <property type="term" value="F:metal ion binding"/>
    <property type="evidence" value="ECO:0007669"/>
    <property type="project" value="UniProtKB-KW"/>
</dbReference>
<keyword evidence="2" id="KW-0732">Signal</keyword>
<dbReference type="PIRSF" id="PIRSF004846">
    <property type="entry name" value="ModA"/>
    <property type="match status" value="1"/>
</dbReference>
<dbReference type="AlphaFoldDB" id="B8GIT4"/>
<dbReference type="GeneID" id="7272127"/>
<dbReference type="KEGG" id="mpl:Mpal_1585"/>
<dbReference type="Pfam" id="PF13531">
    <property type="entry name" value="SBP_bac_11"/>
    <property type="match status" value="1"/>
</dbReference>
<reference evidence="3 4" key="1">
    <citation type="journal article" date="2015" name="Genome Announc.">
        <title>Complete Genome Sequence of Methanosphaerula palustris E1-9CT, a Hydrogenotrophic Methanogen Isolated from a Minerotrophic Fen Peatland.</title>
        <authorList>
            <person name="Cadillo-Quiroz H."/>
            <person name="Browne P."/>
            <person name="Kyrpides N."/>
            <person name="Woyke T."/>
            <person name="Goodwin L."/>
            <person name="Detter C."/>
            <person name="Yavitt J.B."/>
            <person name="Zinder S.H."/>
        </authorList>
    </citation>
    <scope>NUCLEOTIDE SEQUENCE [LARGE SCALE GENOMIC DNA]</scope>
    <source>
        <strain evidence="4">ATCC BAA-1556 / DSM 19958 / E1-9c</strain>
    </source>
</reference>
<accession>B8GIT4</accession>
<evidence type="ECO:0000256" key="1">
    <source>
        <dbReference type="ARBA" id="ARBA00022723"/>
    </source>
</evidence>
<dbReference type="NCBIfam" id="TIGR01256">
    <property type="entry name" value="modA"/>
    <property type="match status" value="1"/>
</dbReference>
<evidence type="ECO:0000256" key="2">
    <source>
        <dbReference type="ARBA" id="ARBA00022729"/>
    </source>
</evidence>
<dbReference type="PROSITE" id="PS51257">
    <property type="entry name" value="PROKAR_LIPOPROTEIN"/>
    <property type="match status" value="1"/>
</dbReference>
<dbReference type="PANTHER" id="PTHR30632">
    <property type="entry name" value="MOLYBDATE-BINDING PERIPLASMIC PROTEIN"/>
    <property type="match status" value="1"/>
</dbReference>
<dbReference type="GO" id="GO:0015689">
    <property type="term" value="P:molybdate ion transport"/>
    <property type="evidence" value="ECO:0007669"/>
    <property type="project" value="InterPro"/>
</dbReference>
<dbReference type="InterPro" id="IPR005950">
    <property type="entry name" value="ModA"/>
</dbReference>
<sequence length="280" mass="29488" precursor="true">MKNKLLGFMILFLIAGSLLIAGCTSTLSGSTPNSTVAINNTTGASQGSLLVYAGAGLKTPMDEIGTVFTQKYGIDVQYTYGGGGTLVSQMNLTHIGDVFIPGSTVEFSTAKNQSLVNTSQLIGYHVPVIAVQKGNPKNITTIKDFAKPGLKIALGDVNATAIGKAGDKMFTKFNITQAVEKNVVTRTPTINELTVIMNTGQADAALLTLDQINPETMDAISIPVSDNEVLVVPIGVTTFTKNQASAQKFVDFVASDEGKAIFAKDGFPTYPDPVYANVKP</sequence>
<keyword evidence="4" id="KW-1185">Reference proteome</keyword>
<dbReference type="SUPFAM" id="SSF53850">
    <property type="entry name" value="Periplasmic binding protein-like II"/>
    <property type="match status" value="1"/>
</dbReference>
<dbReference type="GO" id="GO:0030973">
    <property type="term" value="F:molybdate ion binding"/>
    <property type="evidence" value="ECO:0007669"/>
    <property type="project" value="TreeGrafter"/>
</dbReference>
<dbReference type="HOGENOM" id="CLU_065520_2_0_2"/>
<gene>
    <name evidence="3" type="ordered locus">Mpal_1585</name>
</gene>
<protein>
    <submittedName>
        <fullName evidence="3">Molybdenum ABC transporter, periplasmic molybdate-binding protein</fullName>
    </submittedName>
</protein>
<organism evidence="3 4">
    <name type="scientific">Methanosphaerula palustris (strain ATCC BAA-1556 / DSM 19958 / E1-9c)</name>
    <dbReference type="NCBI Taxonomy" id="521011"/>
    <lineage>
        <taxon>Archaea</taxon>
        <taxon>Methanobacteriati</taxon>
        <taxon>Methanobacteriota</taxon>
        <taxon>Stenosarchaea group</taxon>
        <taxon>Methanomicrobia</taxon>
        <taxon>Methanomicrobiales</taxon>
        <taxon>Methanoregulaceae</taxon>
        <taxon>Methanosphaerula</taxon>
    </lineage>
</organism>
<dbReference type="OrthoDB" id="15033at2157"/>
<evidence type="ECO:0000313" key="4">
    <source>
        <dbReference type="Proteomes" id="UP000002457"/>
    </source>
</evidence>
<dbReference type="Proteomes" id="UP000002457">
    <property type="component" value="Chromosome"/>
</dbReference>
<keyword evidence="1" id="KW-0479">Metal-binding</keyword>
<proteinExistence type="predicted"/>
<evidence type="ECO:0000313" key="3">
    <source>
        <dbReference type="EMBL" id="ACL16897.1"/>
    </source>
</evidence>
<dbReference type="RefSeq" id="WP_012618216.1">
    <property type="nucleotide sequence ID" value="NC_011832.1"/>
</dbReference>
<dbReference type="eggNOG" id="arCOG00219">
    <property type="taxonomic scope" value="Archaea"/>
</dbReference>
<dbReference type="STRING" id="521011.Mpal_1585"/>
<dbReference type="Gene3D" id="3.40.190.10">
    <property type="entry name" value="Periplasmic binding protein-like II"/>
    <property type="match status" value="2"/>
</dbReference>
<dbReference type="InterPro" id="IPR050682">
    <property type="entry name" value="ModA/WtpA"/>
</dbReference>
<dbReference type="CDD" id="cd13517">
    <property type="entry name" value="PBP2_ModA3_like"/>
    <property type="match status" value="1"/>
</dbReference>
<dbReference type="PANTHER" id="PTHR30632:SF0">
    <property type="entry name" value="SULFATE-BINDING PROTEIN"/>
    <property type="match status" value="1"/>
</dbReference>